<dbReference type="Gene3D" id="2.60.200.20">
    <property type="match status" value="1"/>
</dbReference>
<dbReference type="AlphaFoldDB" id="A0A3P7MNP1"/>
<name>A0A3P7MNP1_DIBLA</name>
<gene>
    <name evidence="2" type="ORF">DILT_LOCUS13463</name>
</gene>
<dbReference type="OrthoDB" id="3176171at2759"/>
<protein>
    <recommendedName>
        <fullName evidence="4">FHA domain-containing protein</fullName>
    </recommendedName>
</protein>
<evidence type="ECO:0000256" key="1">
    <source>
        <dbReference type="SAM" id="Coils"/>
    </source>
</evidence>
<feature type="coiled-coil region" evidence="1">
    <location>
        <begin position="6"/>
        <end position="52"/>
    </location>
</feature>
<evidence type="ECO:0008006" key="4">
    <source>
        <dbReference type="Google" id="ProtNLM"/>
    </source>
</evidence>
<keyword evidence="1" id="KW-0175">Coiled coil</keyword>
<evidence type="ECO:0000313" key="2">
    <source>
        <dbReference type="EMBL" id="VDN19661.1"/>
    </source>
</evidence>
<dbReference type="SUPFAM" id="SSF49879">
    <property type="entry name" value="SMAD/FHA domain"/>
    <property type="match status" value="1"/>
</dbReference>
<organism evidence="2 3">
    <name type="scientific">Dibothriocephalus latus</name>
    <name type="common">Fish tapeworm</name>
    <name type="synonym">Diphyllobothrium latum</name>
    <dbReference type="NCBI Taxonomy" id="60516"/>
    <lineage>
        <taxon>Eukaryota</taxon>
        <taxon>Metazoa</taxon>
        <taxon>Spiralia</taxon>
        <taxon>Lophotrochozoa</taxon>
        <taxon>Platyhelminthes</taxon>
        <taxon>Cestoda</taxon>
        <taxon>Eucestoda</taxon>
        <taxon>Diphyllobothriidea</taxon>
        <taxon>Diphyllobothriidae</taxon>
        <taxon>Dibothriocephalus</taxon>
    </lineage>
</organism>
<dbReference type="EMBL" id="UYRU01070368">
    <property type="protein sequence ID" value="VDN19661.1"/>
    <property type="molecule type" value="Genomic_DNA"/>
</dbReference>
<sequence length="259" mass="29363">MQEEMRREIQAQLQANSEQLETQNQNAFLKKLEEARREAVILKEALGNVKSEKDSKSRIYCPYISNLNEDPQLSGVINHLLEADEAGFLFSPLNQRPASEKLEDNVKFTLLGSFHFFKSFTFLPQVAVGRQGAPGNPETAEDAIDKVSGKKTWILLKGLNIQDRHARFRRLPNGQIELVVEQGALKNTKVNGTALISSKILEPTDRILFGSYHLYVFHNPKQTALDKEKKVDWEFAQQELAKGEGMDQFDQAMMEKGTN</sequence>
<reference evidence="2 3" key="1">
    <citation type="submission" date="2018-11" db="EMBL/GenBank/DDBJ databases">
        <authorList>
            <consortium name="Pathogen Informatics"/>
        </authorList>
    </citation>
    <scope>NUCLEOTIDE SEQUENCE [LARGE SCALE GENOMIC DNA]</scope>
</reference>
<proteinExistence type="predicted"/>
<evidence type="ECO:0000313" key="3">
    <source>
        <dbReference type="Proteomes" id="UP000281553"/>
    </source>
</evidence>
<dbReference type="Proteomes" id="UP000281553">
    <property type="component" value="Unassembled WGS sequence"/>
</dbReference>
<accession>A0A3P7MNP1</accession>
<keyword evidence="3" id="KW-1185">Reference proteome</keyword>
<dbReference type="InterPro" id="IPR008984">
    <property type="entry name" value="SMAD_FHA_dom_sf"/>
</dbReference>